<dbReference type="InterPro" id="IPR003599">
    <property type="entry name" value="Ig_sub"/>
</dbReference>
<dbReference type="Gene3D" id="2.60.40.10">
    <property type="entry name" value="Immunoglobulins"/>
    <property type="match status" value="8"/>
</dbReference>
<dbReference type="AlphaFoldDB" id="A0A9P0DWK9"/>
<feature type="domain" description="Fibronectin type-III" evidence="8">
    <location>
        <begin position="509"/>
        <end position="609"/>
    </location>
</feature>
<evidence type="ECO:0000256" key="5">
    <source>
        <dbReference type="SAM" id="Phobius"/>
    </source>
</evidence>
<dbReference type="InterPro" id="IPR013783">
    <property type="entry name" value="Ig-like_fold"/>
</dbReference>
<feature type="domain" description="Ig-like" evidence="7">
    <location>
        <begin position="139"/>
        <end position="228"/>
    </location>
</feature>
<keyword evidence="3" id="KW-0393">Immunoglobulin domain</keyword>
<keyword evidence="10" id="KW-1185">Reference proteome</keyword>
<evidence type="ECO:0000259" key="7">
    <source>
        <dbReference type="PROSITE" id="PS50835"/>
    </source>
</evidence>
<dbReference type="Pfam" id="PF07679">
    <property type="entry name" value="I-set"/>
    <property type="match status" value="2"/>
</dbReference>
<sequence>MAWRILQFGALFAIGCTLESNSDSAFGGKAVKTPNINLSLRVIDPQDVIVQKEQSARFKCEAESRKGQVQYTWFHNEQKILEDDPNRIVRDNGDLYIPKVISSKNSDVEYVGEYRCLVKNRAGALLSNVAKLKIASMEKEFSINPVNSTVYLSQPIILRCGIHSTPPVDIQWEFNNDLILPHQQSYVPLPNGVLLIQKSLSSHSGAYRCKATNDLLNKTKYSKIAYITVLPELTEATIPSILPLDISPNVTVLSGEKLTLYCAVMGWPIPTVQWLKKDSIVLGNTSALEITDVNTNHTGSYTCIAYNSMGRTSHTFNVVVKQKPTFIVTPLSKSYPAAITARLECRATGIPEPSIKWLKDGQPLKFDSRVRRQSNGIIFSHTFRNDSGMYQCIASNSVGRVWTAVQIDIINVSQTPSPPQKLKCRPYNSSTICLSWKSPINVSVTAYSVHSFYNNNGLESVGPDYARNVTSMEAAGLNSSTEYTFYVILYAPGGSDPSEKVTCKTGTMGNRNLDIEQYKDNKDNSSVLLKWTEISTDVSCTGEKFVYKVQWKSDLSWSPHSGQTRKKYYIVKDLIPGVEYNFRVVSTNKDDKETSPWTPYIIPDPTNSTNVNGLETNTTSELAPLPPSQIRAIAQSPFSVKLRWNNADKSTKFYMICYIADGESSECEQKRLLKSFPNKLQVRKLKPNTIYEFRVRAHNADGVAGIFSDPVRVKTWADVPSPVTDLKYKVLNETTVYLQWHKPKVSDSKIDKYIISYTPDINWPVEKWINVTVSTKDQTGRMYQQCKELSDDFVCMVLGNLHYETRYTILVRAVSDIGLGKPALPLDVTTSMKVAQPEVSTTDVKYDQKVGFIIGTIIALLCIVCCMAYILVRRRCVKRRALARSRMAPSNNYYPAVAHYASEVGAVQVRLEEVCDAEEQESQFLVSEGTTNIPPVQADHLDTKGGEEFPNGHTNGSAKPYMNGHVHITENPQFHYAFNCNGQVANKQQERFTPLRFEEDSNSNVKPSKFYDLHKLFENSKKLKTNHHRCNPHFGQSEDIRSSCDEVHSSESSRDVSLNGTSLNGTQMTTLNETLNATDTSRRKSPILGPNG</sequence>
<dbReference type="OrthoDB" id="438268at2759"/>
<dbReference type="CDD" id="cd00063">
    <property type="entry name" value="FN3"/>
    <property type="match status" value="4"/>
</dbReference>
<dbReference type="InterPro" id="IPR013098">
    <property type="entry name" value="Ig_I-set"/>
</dbReference>
<feature type="compositionally biased region" description="Polar residues" evidence="4">
    <location>
        <begin position="1055"/>
        <end position="1079"/>
    </location>
</feature>
<evidence type="ECO:0000256" key="4">
    <source>
        <dbReference type="SAM" id="MobiDB-lite"/>
    </source>
</evidence>
<dbReference type="SUPFAM" id="SSF48726">
    <property type="entry name" value="Immunoglobulin"/>
    <property type="match status" value="4"/>
</dbReference>
<feature type="domain" description="Ig-like" evidence="7">
    <location>
        <begin position="324"/>
        <end position="408"/>
    </location>
</feature>
<keyword evidence="2" id="KW-1015">Disulfide bond</keyword>
<dbReference type="PROSITE" id="PS50835">
    <property type="entry name" value="IG_LIKE"/>
    <property type="match status" value="4"/>
</dbReference>
<dbReference type="PROSITE" id="PS50853">
    <property type="entry name" value="FN3"/>
    <property type="match status" value="4"/>
</dbReference>
<evidence type="ECO:0000256" key="6">
    <source>
        <dbReference type="SAM" id="SignalP"/>
    </source>
</evidence>
<feature type="domain" description="Fibronectin type-III" evidence="8">
    <location>
        <begin position="418"/>
        <end position="508"/>
    </location>
</feature>
<evidence type="ECO:0000256" key="3">
    <source>
        <dbReference type="ARBA" id="ARBA00023319"/>
    </source>
</evidence>
<dbReference type="InterPro" id="IPR003961">
    <property type="entry name" value="FN3_dom"/>
</dbReference>
<dbReference type="SMART" id="SM00060">
    <property type="entry name" value="FN3"/>
    <property type="match status" value="4"/>
</dbReference>
<dbReference type="GO" id="GO:0098609">
    <property type="term" value="P:cell-cell adhesion"/>
    <property type="evidence" value="ECO:0007669"/>
    <property type="project" value="TreeGrafter"/>
</dbReference>
<gene>
    <name evidence="9" type="ORF">DIABBA_LOCUS8886</name>
</gene>
<dbReference type="InterPro" id="IPR007110">
    <property type="entry name" value="Ig-like_dom"/>
</dbReference>
<dbReference type="InterPro" id="IPR036116">
    <property type="entry name" value="FN3_sf"/>
</dbReference>
<evidence type="ECO:0000256" key="2">
    <source>
        <dbReference type="ARBA" id="ARBA00023157"/>
    </source>
</evidence>
<feature type="chain" id="PRO_5040187567" evidence="6">
    <location>
        <begin position="18"/>
        <end position="1092"/>
    </location>
</feature>
<dbReference type="GO" id="GO:0030154">
    <property type="term" value="P:cell differentiation"/>
    <property type="evidence" value="ECO:0007669"/>
    <property type="project" value="UniProtKB-ARBA"/>
</dbReference>
<dbReference type="PROSITE" id="PS51257">
    <property type="entry name" value="PROKAR_LIPOPROTEIN"/>
    <property type="match status" value="1"/>
</dbReference>
<keyword evidence="6" id="KW-0732">Signal</keyword>
<evidence type="ECO:0000259" key="8">
    <source>
        <dbReference type="PROSITE" id="PS50853"/>
    </source>
</evidence>
<dbReference type="GO" id="GO:0009653">
    <property type="term" value="P:anatomical structure morphogenesis"/>
    <property type="evidence" value="ECO:0007669"/>
    <property type="project" value="UniProtKB-ARBA"/>
</dbReference>
<keyword evidence="5" id="KW-0472">Membrane</keyword>
<dbReference type="PANTHER" id="PTHR44170">
    <property type="entry name" value="PROTEIN SIDEKICK"/>
    <property type="match status" value="1"/>
</dbReference>
<feature type="domain" description="Fibronectin type-III" evidence="8">
    <location>
        <begin position="722"/>
        <end position="833"/>
    </location>
</feature>
<keyword evidence="1" id="KW-0677">Repeat</keyword>
<keyword evidence="5" id="KW-1133">Transmembrane helix</keyword>
<proteinExistence type="predicted"/>
<dbReference type="Pfam" id="PF00041">
    <property type="entry name" value="fn3"/>
    <property type="match status" value="3"/>
</dbReference>
<dbReference type="InterPro" id="IPR003598">
    <property type="entry name" value="Ig_sub2"/>
</dbReference>
<evidence type="ECO:0000313" key="9">
    <source>
        <dbReference type="EMBL" id="CAH1281090.1"/>
    </source>
</evidence>
<evidence type="ECO:0000313" key="10">
    <source>
        <dbReference type="Proteomes" id="UP001153709"/>
    </source>
</evidence>
<dbReference type="EMBL" id="OU898281">
    <property type="protein sequence ID" value="CAH1281090.1"/>
    <property type="molecule type" value="Genomic_DNA"/>
</dbReference>
<dbReference type="InterPro" id="IPR036179">
    <property type="entry name" value="Ig-like_dom_sf"/>
</dbReference>
<feature type="domain" description="Ig-like" evidence="7">
    <location>
        <begin position="34"/>
        <end position="127"/>
    </location>
</feature>
<dbReference type="FunFam" id="2.60.40.10:FF:000032">
    <property type="entry name" value="palladin isoform X1"/>
    <property type="match status" value="1"/>
</dbReference>
<name>A0A9P0DWK9_DIABA</name>
<feature type="domain" description="Fibronectin type-III" evidence="8">
    <location>
        <begin position="626"/>
        <end position="718"/>
    </location>
</feature>
<keyword evidence="5" id="KW-0812">Transmembrane</keyword>
<feature type="signal peptide" evidence="6">
    <location>
        <begin position="1"/>
        <end position="17"/>
    </location>
</feature>
<feature type="domain" description="Ig-like" evidence="7">
    <location>
        <begin position="239"/>
        <end position="319"/>
    </location>
</feature>
<dbReference type="PANTHER" id="PTHR44170:SF6">
    <property type="entry name" value="CONTACTIN"/>
    <property type="match status" value="1"/>
</dbReference>
<reference evidence="9" key="1">
    <citation type="submission" date="2022-01" db="EMBL/GenBank/DDBJ databases">
        <authorList>
            <person name="King R."/>
        </authorList>
    </citation>
    <scope>NUCLEOTIDE SEQUENCE</scope>
</reference>
<feature type="region of interest" description="Disordered" evidence="4">
    <location>
        <begin position="1048"/>
        <end position="1092"/>
    </location>
</feature>
<dbReference type="Proteomes" id="UP001153709">
    <property type="component" value="Chromosome 6"/>
</dbReference>
<accession>A0A9P0DWK9</accession>
<dbReference type="SMART" id="SM00408">
    <property type="entry name" value="IGc2"/>
    <property type="match status" value="4"/>
</dbReference>
<dbReference type="SUPFAM" id="SSF49265">
    <property type="entry name" value="Fibronectin type III"/>
    <property type="match status" value="2"/>
</dbReference>
<evidence type="ECO:0000256" key="1">
    <source>
        <dbReference type="ARBA" id="ARBA00022737"/>
    </source>
</evidence>
<dbReference type="SMART" id="SM00409">
    <property type="entry name" value="IG"/>
    <property type="match status" value="4"/>
</dbReference>
<organism evidence="9 10">
    <name type="scientific">Diabrotica balteata</name>
    <name type="common">Banded cucumber beetle</name>
    <dbReference type="NCBI Taxonomy" id="107213"/>
    <lineage>
        <taxon>Eukaryota</taxon>
        <taxon>Metazoa</taxon>
        <taxon>Ecdysozoa</taxon>
        <taxon>Arthropoda</taxon>
        <taxon>Hexapoda</taxon>
        <taxon>Insecta</taxon>
        <taxon>Pterygota</taxon>
        <taxon>Neoptera</taxon>
        <taxon>Endopterygota</taxon>
        <taxon>Coleoptera</taxon>
        <taxon>Polyphaga</taxon>
        <taxon>Cucujiformia</taxon>
        <taxon>Chrysomeloidea</taxon>
        <taxon>Chrysomelidae</taxon>
        <taxon>Galerucinae</taxon>
        <taxon>Diabroticina</taxon>
        <taxon>Diabroticites</taxon>
        <taxon>Diabrotica</taxon>
    </lineage>
</organism>
<protein>
    <submittedName>
        <fullName evidence="9">Uncharacterized protein</fullName>
    </submittedName>
</protein>
<dbReference type="Pfam" id="PF13927">
    <property type="entry name" value="Ig_3"/>
    <property type="match status" value="2"/>
</dbReference>
<feature type="transmembrane region" description="Helical" evidence="5">
    <location>
        <begin position="850"/>
        <end position="872"/>
    </location>
</feature>